<feature type="signal peptide" evidence="2">
    <location>
        <begin position="1"/>
        <end position="16"/>
    </location>
</feature>
<keyword evidence="4" id="KW-0378">Hydrolase</keyword>
<dbReference type="NCBIfam" id="NF033681">
    <property type="entry name" value="ExeM_NucH_DNase"/>
    <property type="match status" value="1"/>
</dbReference>
<feature type="chain" id="PRO_5046229926" evidence="2">
    <location>
        <begin position="17"/>
        <end position="581"/>
    </location>
</feature>
<protein>
    <submittedName>
        <fullName evidence="4">ExeM/NucH family extracellular endonuclease</fullName>
    </submittedName>
</protein>
<dbReference type="SUPFAM" id="SSF56219">
    <property type="entry name" value="DNase I-like"/>
    <property type="match status" value="1"/>
</dbReference>
<sequence length="581" mass="60218">MPPCFVLSAAMLLALAGCRSMPGAPVQPIGTVQGSGDRSPVAGTTVWVEGVVTADFRSGDGLGGVFVQDAGDGDPATSDALFVAAAPGIGPLPGVGQRVRLHGTALELDTGDGASLTTLQPLRVEALGTGAMAPATMVAAPYAWEAFEGMAVRIEAPLTLASADDAARRGELVLSFDGPLWEPVERAAPGSADAVALADANRQRRLVLDDGRLGQDLPLDTGPLPRAVARARAGSTLDDVTGVVDHRFGDHRIQLTAPPRLTAAPRPAPPQVAGDTRLAAFNVENLFNGDGRGGGFPSERGARTADEFARQLGKQVAAIRALDPHVAALMELENDGHGAGSAVNALVDALNAGLDGAPWRAVDAGQGPGSDAIRVGLVYRHDRVRTVGTPATLTEAPFDTLSRAPLAQAFVALGDDGRRGGPFVVVANHFKSKGCGDAAGADADQADGAACWNATRLESAQRLHAWLETDPTGSGGDRVAILGDLNAYGQETPVAWLRQAGWRDAFEGHPDAYSYRYDGERGRLDHALLSPALAGRLRGAAHWHANADEPRAAGYRNPDSAGTPWRSSDHDPLLLGLDLAP</sequence>
<dbReference type="InterPro" id="IPR047971">
    <property type="entry name" value="ExeM-like"/>
</dbReference>
<feature type="domain" description="Endonuclease/exonuclease/phosphatase" evidence="3">
    <location>
        <begin position="286"/>
        <end position="570"/>
    </location>
</feature>
<organism evidence="4 5">
    <name type="scientific">Novilysobacter selenitireducens</name>
    <dbReference type="NCBI Taxonomy" id="2872639"/>
    <lineage>
        <taxon>Bacteria</taxon>
        <taxon>Pseudomonadati</taxon>
        <taxon>Pseudomonadota</taxon>
        <taxon>Gammaproteobacteria</taxon>
        <taxon>Lysobacterales</taxon>
        <taxon>Lysobacteraceae</taxon>
        <taxon>Novilysobacter</taxon>
    </lineage>
</organism>
<dbReference type="GO" id="GO:0004519">
    <property type="term" value="F:endonuclease activity"/>
    <property type="evidence" value="ECO:0007669"/>
    <property type="project" value="UniProtKB-KW"/>
</dbReference>
<dbReference type="PANTHER" id="PTHR42834">
    <property type="entry name" value="ENDONUCLEASE/EXONUCLEASE/PHOSPHATASE FAMILY PROTEIN (AFU_ORTHOLOGUE AFUA_3G09210)"/>
    <property type="match status" value="1"/>
</dbReference>
<dbReference type="CDD" id="cd04486">
    <property type="entry name" value="YhcR_OBF_like"/>
    <property type="match status" value="1"/>
</dbReference>
<name>A0ABS7T244_9GAMM</name>
<dbReference type="InterPro" id="IPR036691">
    <property type="entry name" value="Endo/exonu/phosph_ase_sf"/>
</dbReference>
<evidence type="ECO:0000256" key="2">
    <source>
        <dbReference type="SAM" id="SignalP"/>
    </source>
</evidence>
<evidence type="ECO:0000259" key="3">
    <source>
        <dbReference type="Pfam" id="PF03372"/>
    </source>
</evidence>
<dbReference type="InterPro" id="IPR005135">
    <property type="entry name" value="Endo/exonuclease/phosphatase"/>
</dbReference>
<evidence type="ECO:0000313" key="5">
    <source>
        <dbReference type="Proteomes" id="UP001430954"/>
    </source>
</evidence>
<keyword evidence="5" id="KW-1185">Reference proteome</keyword>
<evidence type="ECO:0000256" key="1">
    <source>
        <dbReference type="SAM" id="MobiDB-lite"/>
    </source>
</evidence>
<dbReference type="Pfam" id="PF03372">
    <property type="entry name" value="Exo_endo_phos"/>
    <property type="match status" value="1"/>
</dbReference>
<comment type="caution">
    <text evidence="4">The sequence shown here is derived from an EMBL/GenBank/DDBJ whole genome shotgun (WGS) entry which is preliminary data.</text>
</comment>
<dbReference type="CDD" id="cd10283">
    <property type="entry name" value="MnuA_DNase1-like"/>
    <property type="match status" value="1"/>
</dbReference>
<reference evidence="4 5" key="1">
    <citation type="submission" date="2021-09" db="EMBL/GenBank/DDBJ databases">
        <title>Lysobacter sp. 13A isolated from the river sediment.</title>
        <authorList>
            <person name="Liu H."/>
            <person name="Li S."/>
            <person name="Mao S."/>
        </authorList>
    </citation>
    <scope>NUCLEOTIDE SEQUENCE [LARGE SCALE GENOMIC DNA]</scope>
    <source>
        <strain evidence="4 5">13A</strain>
    </source>
</reference>
<proteinExistence type="predicted"/>
<keyword evidence="4" id="KW-0540">Nuclease</keyword>
<dbReference type="Gene3D" id="3.60.10.10">
    <property type="entry name" value="Endonuclease/exonuclease/phosphatase"/>
    <property type="match status" value="1"/>
</dbReference>
<keyword evidence="4" id="KW-0255">Endonuclease</keyword>
<accession>A0ABS7T244</accession>
<evidence type="ECO:0000313" key="4">
    <source>
        <dbReference type="EMBL" id="MBZ4037938.1"/>
    </source>
</evidence>
<dbReference type="EMBL" id="JAINZW010000001">
    <property type="protein sequence ID" value="MBZ4037938.1"/>
    <property type="molecule type" value="Genomic_DNA"/>
</dbReference>
<gene>
    <name evidence="4" type="ORF">K6753_00125</name>
</gene>
<keyword evidence="2" id="KW-0732">Signal</keyword>
<feature type="region of interest" description="Disordered" evidence="1">
    <location>
        <begin position="549"/>
        <end position="570"/>
    </location>
</feature>
<dbReference type="PANTHER" id="PTHR42834:SF1">
    <property type="entry name" value="ENDONUCLEASE_EXONUCLEASE_PHOSPHATASE FAMILY PROTEIN (AFU_ORTHOLOGUE AFUA_3G09210)"/>
    <property type="match status" value="1"/>
</dbReference>
<dbReference type="Proteomes" id="UP001430954">
    <property type="component" value="Unassembled WGS sequence"/>
</dbReference>